<evidence type="ECO:0000256" key="4">
    <source>
        <dbReference type="ARBA" id="ARBA00022821"/>
    </source>
</evidence>
<evidence type="ECO:0000256" key="3">
    <source>
        <dbReference type="ARBA" id="ARBA00022692"/>
    </source>
</evidence>
<dbReference type="Proteomes" id="UP000015453">
    <property type="component" value="Unassembled WGS sequence"/>
</dbReference>
<reference evidence="9 10" key="1">
    <citation type="journal article" date="2013" name="BMC Genomics">
        <title>The miniature genome of a carnivorous plant Genlisea aurea contains a low number of genes and short non-coding sequences.</title>
        <authorList>
            <person name="Leushkin E.V."/>
            <person name="Sutormin R.A."/>
            <person name="Nabieva E.R."/>
            <person name="Penin A.A."/>
            <person name="Kondrashov A.S."/>
            <person name="Logacheva M.D."/>
        </authorList>
    </citation>
    <scope>NUCLEOTIDE SEQUENCE [LARGE SCALE GENOMIC DNA]</scope>
</reference>
<evidence type="ECO:0000256" key="8">
    <source>
        <dbReference type="SAM" id="Phobius"/>
    </source>
</evidence>
<evidence type="ECO:0000313" key="9">
    <source>
        <dbReference type="EMBL" id="EPS64048.1"/>
    </source>
</evidence>
<name>S8DM36_9LAMI</name>
<dbReference type="PANTHER" id="PTHR31942:SF89">
    <property type="entry name" value="MLO-LIKE PROTEIN 3"/>
    <property type="match status" value="1"/>
</dbReference>
<sequence>ETTPSWALATVSFVFIALGLFVEHLIHLAEKWMKKHKKVALFEATERLKTLLMQLGFISLILSAIQPSISRICISNVSAHSLLPCRKTYGTAANATTDHCTAKGKVSLMSGEGINQLNMFIFVLAAMQIVYSLITMALGRARMKSWKTWEMETQTVEYMAANDPKRFRFARATTFTRRHISGWSSNPVHLWIICFFRQFFLSVAKVDYFTLRHAFITV</sequence>
<evidence type="ECO:0000313" key="10">
    <source>
        <dbReference type="Proteomes" id="UP000015453"/>
    </source>
</evidence>
<organism evidence="9 10">
    <name type="scientific">Genlisea aurea</name>
    <dbReference type="NCBI Taxonomy" id="192259"/>
    <lineage>
        <taxon>Eukaryota</taxon>
        <taxon>Viridiplantae</taxon>
        <taxon>Streptophyta</taxon>
        <taxon>Embryophyta</taxon>
        <taxon>Tracheophyta</taxon>
        <taxon>Spermatophyta</taxon>
        <taxon>Magnoliopsida</taxon>
        <taxon>eudicotyledons</taxon>
        <taxon>Gunneridae</taxon>
        <taxon>Pentapetalae</taxon>
        <taxon>asterids</taxon>
        <taxon>lamiids</taxon>
        <taxon>Lamiales</taxon>
        <taxon>Lentibulariaceae</taxon>
        <taxon>Genlisea</taxon>
    </lineage>
</organism>
<feature type="non-terminal residue" evidence="9">
    <location>
        <position position="1"/>
    </location>
</feature>
<feature type="transmembrane region" description="Helical" evidence="8">
    <location>
        <begin position="50"/>
        <end position="69"/>
    </location>
</feature>
<keyword evidence="10" id="KW-1185">Reference proteome</keyword>
<evidence type="ECO:0008006" key="11">
    <source>
        <dbReference type="Google" id="ProtNLM"/>
    </source>
</evidence>
<comment type="subcellular location">
    <subcellularLocation>
        <location evidence="1">Membrane</location>
        <topology evidence="1">Multi-pass membrane protein</topology>
    </subcellularLocation>
</comment>
<feature type="transmembrane region" description="Helical" evidence="8">
    <location>
        <begin position="117"/>
        <end position="138"/>
    </location>
</feature>
<accession>S8DM36</accession>
<dbReference type="PANTHER" id="PTHR31942">
    <property type="entry name" value="MLO-LIKE PROTEIN 1"/>
    <property type="match status" value="1"/>
</dbReference>
<protein>
    <recommendedName>
        <fullName evidence="11">MLO-like protein</fullName>
    </recommendedName>
</protein>
<dbReference type="Pfam" id="PF03094">
    <property type="entry name" value="Mlo"/>
    <property type="match status" value="2"/>
</dbReference>
<feature type="transmembrane region" description="Helical" evidence="8">
    <location>
        <begin position="6"/>
        <end position="29"/>
    </location>
</feature>
<dbReference type="AlphaFoldDB" id="S8DM36"/>
<evidence type="ECO:0000256" key="7">
    <source>
        <dbReference type="ARBA" id="ARBA00023265"/>
    </source>
</evidence>
<keyword evidence="6 8" id="KW-0472">Membrane</keyword>
<comment type="similarity">
    <text evidence="2">Belongs to the MLO family.</text>
</comment>
<evidence type="ECO:0000256" key="6">
    <source>
        <dbReference type="ARBA" id="ARBA00023136"/>
    </source>
</evidence>
<dbReference type="OrthoDB" id="1388414at2759"/>
<dbReference type="GO" id="GO:0006952">
    <property type="term" value="P:defense response"/>
    <property type="evidence" value="ECO:0007669"/>
    <property type="project" value="UniProtKB-KW"/>
</dbReference>
<keyword evidence="4" id="KW-0611">Plant defense</keyword>
<evidence type="ECO:0000256" key="5">
    <source>
        <dbReference type="ARBA" id="ARBA00022989"/>
    </source>
</evidence>
<evidence type="ECO:0000256" key="2">
    <source>
        <dbReference type="ARBA" id="ARBA00006574"/>
    </source>
</evidence>
<proteinExistence type="inferred from homology"/>
<comment type="caution">
    <text evidence="9">The sequence shown here is derived from an EMBL/GenBank/DDBJ whole genome shotgun (WGS) entry which is preliminary data.</text>
</comment>
<dbReference type="InterPro" id="IPR004326">
    <property type="entry name" value="Mlo"/>
</dbReference>
<keyword evidence="3 8" id="KW-0812">Transmembrane</keyword>
<feature type="non-terminal residue" evidence="9">
    <location>
        <position position="218"/>
    </location>
</feature>
<keyword evidence="7" id="KW-0568">Pathogenesis-related protein</keyword>
<evidence type="ECO:0000256" key="1">
    <source>
        <dbReference type="ARBA" id="ARBA00004141"/>
    </source>
</evidence>
<keyword evidence="5 8" id="KW-1133">Transmembrane helix</keyword>
<dbReference type="EMBL" id="AUSU01005067">
    <property type="protein sequence ID" value="EPS64048.1"/>
    <property type="molecule type" value="Genomic_DNA"/>
</dbReference>
<gene>
    <name evidence="9" type="ORF">M569_10733</name>
</gene>
<dbReference type="GO" id="GO:0016020">
    <property type="term" value="C:membrane"/>
    <property type="evidence" value="ECO:0007669"/>
    <property type="project" value="UniProtKB-SubCell"/>
</dbReference>